<name>A0A9Q1MQE0_9SOLA</name>
<gene>
    <name evidence="3" type="ORF">K7X08_008301</name>
</gene>
<dbReference type="InterPro" id="IPR046960">
    <property type="entry name" value="PPR_At4g14850-like_plant"/>
</dbReference>
<proteinExistence type="predicted"/>
<reference evidence="4" key="1">
    <citation type="journal article" date="2023" name="Proc. Natl. Acad. Sci. U.S.A.">
        <title>Genomic and structural basis for evolution of tropane alkaloid biosynthesis.</title>
        <authorList>
            <person name="Wanga Y.-J."/>
            <person name="Taina T."/>
            <person name="Yua J.-Y."/>
            <person name="Lia J."/>
            <person name="Xua B."/>
            <person name="Chenc J."/>
            <person name="D'Auriad J.C."/>
            <person name="Huanga J.-P."/>
            <person name="Huanga S.-X."/>
        </authorList>
    </citation>
    <scope>NUCLEOTIDE SEQUENCE [LARGE SCALE GENOMIC DNA]</scope>
    <source>
        <strain evidence="4">cv. KIB-2019</strain>
    </source>
</reference>
<dbReference type="PROSITE" id="PS51375">
    <property type="entry name" value="PPR"/>
    <property type="match status" value="1"/>
</dbReference>
<dbReference type="GO" id="GO:0003723">
    <property type="term" value="F:RNA binding"/>
    <property type="evidence" value="ECO:0007669"/>
    <property type="project" value="InterPro"/>
</dbReference>
<dbReference type="AlphaFoldDB" id="A0A9Q1MQE0"/>
<comment type="caution">
    <text evidence="3">The sequence shown here is derived from an EMBL/GenBank/DDBJ whole genome shotgun (WGS) entry which is preliminary data.</text>
</comment>
<dbReference type="GO" id="GO:0009451">
    <property type="term" value="P:RNA modification"/>
    <property type="evidence" value="ECO:0007669"/>
    <property type="project" value="InterPro"/>
</dbReference>
<keyword evidence="1" id="KW-0677">Repeat</keyword>
<evidence type="ECO:0000256" key="1">
    <source>
        <dbReference type="ARBA" id="ARBA00022737"/>
    </source>
</evidence>
<protein>
    <recommendedName>
        <fullName evidence="5">Pentatricopeptide repeat-containing protein</fullName>
    </recommendedName>
</protein>
<dbReference type="PANTHER" id="PTHR47926:SF347">
    <property type="entry name" value="PENTATRICOPEPTIDE REPEAT-CONTAINING PROTEIN"/>
    <property type="match status" value="1"/>
</dbReference>
<evidence type="ECO:0000313" key="3">
    <source>
        <dbReference type="EMBL" id="KAJ8565725.1"/>
    </source>
</evidence>
<dbReference type="PANTHER" id="PTHR47926">
    <property type="entry name" value="PENTATRICOPEPTIDE REPEAT-CONTAINING PROTEIN"/>
    <property type="match status" value="1"/>
</dbReference>
<dbReference type="Pfam" id="PF13041">
    <property type="entry name" value="PPR_2"/>
    <property type="match status" value="1"/>
</dbReference>
<dbReference type="EMBL" id="JAJAGQ010000004">
    <property type="protein sequence ID" value="KAJ8565725.1"/>
    <property type="molecule type" value="Genomic_DNA"/>
</dbReference>
<keyword evidence="4" id="KW-1185">Reference proteome</keyword>
<dbReference type="NCBIfam" id="TIGR00756">
    <property type="entry name" value="PPR"/>
    <property type="match status" value="2"/>
</dbReference>
<sequence length="131" mass="14572">MLTQTIEPNAFTFSSMLKTCPLESGKSLHSEVIKLRYESDTYVRTALVDVYARGSDIVSARKLFDTMPERDVVCWNAMIDGYSQHGMPDEALVLFRQMLQSKVQPNEVTVVAALSACAQMGVLESGPWIHA</sequence>
<dbReference type="OrthoDB" id="185373at2759"/>
<evidence type="ECO:0000313" key="4">
    <source>
        <dbReference type="Proteomes" id="UP001152561"/>
    </source>
</evidence>
<evidence type="ECO:0000256" key="2">
    <source>
        <dbReference type="PROSITE-ProRule" id="PRU00708"/>
    </source>
</evidence>
<dbReference type="FunFam" id="1.25.40.10:FF:000427">
    <property type="entry name" value="Pentatricopeptide repeat-containing protein chloroplastic"/>
    <property type="match status" value="1"/>
</dbReference>
<feature type="repeat" description="PPR" evidence="2">
    <location>
        <begin position="71"/>
        <end position="105"/>
    </location>
</feature>
<dbReference type="Gene3D" id="1.25.40.10">
    <property type="entry name" value="Tetratricopeptide repeat domain"/>
    <property type="match status" value="1"/>
</dbReference>
<accession>A0A9Q1MQE0</accession>
<dbReference type="InterPro" id="IPR011990">
    <property type="entry name" value="TPR-like_helical_dom_sf"/>
</dbReference>
<dbReference type="Proteomes" id="UP001152561">
    <property type="component" value="Unassembled WGS sequence"/>
</dbReference>
<organism evidence="3 4">
    <name type="scientific">Anisodus acutangulus</name>
    <dbReference type="NCBI Taxonomy" id="402998"/>
    <lineage>
        <taxon>Eukaryota</taxon>
        <taxon>Viridiplantae</taxon>
        <taxon>Streptophyta</taxon>
        <taxon>Embryophyta</taxon>
        <taxon>Tracheophyta</taxon>
        <taxon>Spermatophyta</taxon>
        <taxon>Magnoliopsida</taxon>
        <taxon>eudicotyledons</taxon>
        <taxon>Gunneridae</taxon>
        <taxon>Pentapetalae</taxon>
        <taxon>asterids</taxon>
        <taxon>lamiids</taxon>
        <taxon>Solanales</taxon>
        <taxon>Solanaceae</taxon>
        <taxon>Solanoideae</taxon>
        <taxon>Hyoscyameae</taxon>
        <taxon>Anisodus</taxon>
    </lineage>
</organism>
<evidence type="ECO:0008006" key="5">
    <source>
        <dbReference type="Google" id="ProtNLM"/>
    </source>
</evidence>
<dbReference type="InterPro" id="IPR002885">
    <property type="entry name" value="PPR_rpt"/>
</dbReference>